<dbReference type="SMART" id="SM00387">
    <property type="entry name" value="HATPase_c"/>
    <property type="match status" value="1"/>
</dbReference>
<gene>
    <name evidence="14" type="ORF">DB30_04721</name>
</gene>
<feature type="transmembrane region" description="Helical" evidence="11">
    <location>
        <begin position="78"/>
        <end position="97"/>
    </location>
</feature>
<evidence type="ECO:0000256" key="11">
    <source>
        <dbReference type="SAM" id="Phobius"/>
    </source>
</evidence>
<evidence type="ECO:0000256" key="8">
    <source>
        <dbReference type="ARBA" id="ARBA00023012"/>
    </source>
</evidence>
<feature type="modified residue" description="4-aspartylphosphate" evidence="9">
    <location>
        <position position="512"/>
    </location>
</feature>
<reference evidence="14 15" key="1">
    <citation type="submission" date="2014-12" db="EMBL/GenBank/DDBJ databases">
        <title>Genome assembly of Enhygromyxa salina DSM 15201.</title>
        <authorList>
            <person name="Sharma G."/>
            <person name="Subramanian S."/>
        </authorList>
    </citation>
    <scope>NUCLEOTIDE SEQUENCE [LARGE SCALE GENOMIC DNA]</scope>
    <source>
        <strain evidence="14 15">DSM 15201</strain>
    </source>
</reference>
<dbReference type="EC" id="2.7.13.3" evidence="2"/>
<proteinExistence type="predicted"/>
<dbReference type="Pfam" id="PF02518">
    <property type="entry name" value="HATPase_c"/>
    <property type="match status" value="1"/>
</dbReference>
<feature type="domain" description="Response regulatory" evidence="13">
    <location>
        <begin position="461"/>
        <end position="577"/>
    </location>
</feature>
<keyword evidence="8" id="KW-0902">Two-component regulatory system</keyword>
<evidence type="ECO:0000313" key="15">
    <source>
        <dbReference type="Proteomes" id="UP000031599"/>
    </source>
</evidence>
<dbReference type="PANTHER" id="PTHR43065:SF46">
    <property type="entry name" value="C4-DICARBOXYLATE TRANSPORT SENSOR PROTEIN DCTB"/>
    <property type="match status" value="1"/>
</dbReference>
<evidence type="ECO:0000256" key="2">
    <source>
        <dbReference type="ARBA" id="ARBA00012438"/>
    </source>
</evidence>
<dbReference type="SMART" id="SM00448">
    <property type="entry name" value="REC"/>
    <property type="match status" value="1"/>
</dbReference>
<dbReference type="InterPro" id="IPR036890">
    <property type="entry name" value="HATPase_C_sf"/>
</dbReference>
<dbReference type="InterPro" id="IPR011006">
    <property type="entry name" value="CheY-like_superfamily"/>
</dbReference>
<dbReference type="SUPFAM" id="SSF47384">
    <property type="entry name" value="Homodimeric domain of signal transducing histidine kinase"/>
    <property type="match status" value="1"/>
</dbReference>
<dbReference type="PANTHER" id="PTHR43065">
    <property type="entry name" value="SENSOR HISTIDINE KINASE"/>
    <property type="match status" value="1"/>
</dbReference>
<feature type="domain" description="Histidine kinase" evidence="12">
    <location>
        <begin position="190"/>
        <end position="415"/>
    </location>
</feature>
<comment type="catalytic activity">
    <reaction evidence="1">
        <text>ATP + protein L-histidine = ADP + protein N-phospho-L-histidine.</text>
        <dbReference type="EC" id="2.7.13.3"/>
    </reaction>
</comment>
<keyword evidence="6 14" id="KW-0418">Kinase</keyword>
<dbReference type="InterPro" id="IPR004358">
    <property type="entry name" value="Sig_transdc_His_kin-like_C"/>
</dbReference>
<feature type="transmembrane region" description="Helical" evidence="11">
    <location>
        <begin position="27"/>
        <end position="46"/>
    </location>
</feature>
<keyword evidence="7" id="KW-0067">ATP-binding</keyword>
<evidence type="ECO:0000256" key="6">
    <source>
        <dbReference type="ARBA" id="ARBA00022777"/>
    </source>
</evidence>
<name>A0A0C2CZ86_9BACT</name>
<dbReference type="Pfam" id="PF00072">
    <property type="entry name" value="Response_reg"/>
    <property type="match status" value="1"/>
</dbReference>
<evidence type="ECO:0000313" key="14">
    <source>
        <dbReference type="EMBL" id="KIG16261.1"/>
    </source>
</evidence>
<dbReference type="SUPFAM" id="SSF52172">
    <property type="entry name" value="CheY-like"/>
    <property type="match status" value="1"/>
</dbReference>
<feature type="transmembrane region" description="Helical" evidence="11">
    <location>
        <begin position="137"/>
        <end position="156"/>
    </location>
</feature>
<evidence type="ECO:0000256" key="3">
    <source>
        <dbReference type="ARBA" id="ARBA00022553"/>
    </source>
</evidence>
<dbReference type="InterPro" id="IPR036097">
    <property type="entry name" value="HisK_dim/P_sf"/>
</dbReference>
<dbReference type="Pfam" id="PF00512">
    <property type="entry name" value="HisKA"/>
    <property type="match status" value="1"/>
</dbReference>
<evidence type="ECO:0000259" key="13">
    <source>
        <dbReference type="PROSITE" id="PS50110"/>
    </source>
</evidence>
<dbReference type="GO" id="GO:0005524">
    <property type="term" value="F:ATP binding"/>
    <property type="evidence" value="ECO:0007669"/>
    <property type="project" value="UniProtKB-KW"/>
</dbReference>
<dbReference type="PROSITE" id="PS50110">
    <property type="entry name" value="RESPONSE_REGULATORY"/>
    <property type="match status" value="1"/>
</dbReference>
<keyword evidence="11" id="KW-1133">Transmembrane helix</keyword>
<evidence type="ECO:0000256" key="5">
    <source>
        <dbReference type="ARBA" id="ARBA00022741"/>
    </source>
</evidence>
<sequence>MLVSPIAIVATLIPALAQPLDGSPTPLTLAIAVLLCSMFALAPFVLRWTKSPNLAGAWMLFAAVLATVGVVYKQQGLHSVIIVWFLAVPASAGLFLGARWTIGFSLVSTVCIAAFWLIDVVPWLSYDPSLTAAEGPALIALNLLSALAIISTLSLFSEHAEARLQAERDDFEARIRRSQTLETVGMLAGGIAHDFNNILAGILGQASMLAVEANDPSALSRASATQRIEAIAHSSRRAAILVEQMLAYAGRSRTSTGAIDLPGLVREVVGLVRPGLDKQTELILDLDRPAPRVTGDPVQIQQVAMNLVTNASEALEGRRGRVWILTRTVDASGTELTRAATPDDFVMLEVRDEGCGIPAHKLERIFDPFFTTKPTGHGLGLAAVLGIVQSHGGDIEVDSSVGEGTQFRVLLRCPDAKALAAAEDEDAPRPRIRLPTATDLSQMVGPRRRRRAQPRPGGPAWVLIVDDEQMIRELAGEVLEGAGQQVLLGCDGDDGLRLFEAHADDIDLIVLDRTMPGLDSLELLARIRTRRPDVPVIISSGYAQDEGSLQLNALGVDALLQKPWAPRDLVHLVGELGLQTVGQSDAPRPTRSTRD</sequence>
<dbReference type="GO" id="GO:0000155">
    <property type="term" value="F:phosphorelay sensor kinase activity"/>
    <property type="evidence" value="ECO:0007669"/>
    <property type="project" value="InterPro"/>
</dbReference>
<dbReference type="PRINTS" id="PR00344">
    <property type="entry name" value="BCTRLSENSOR"/>
</dbReference>
<evidence type="ECO:0000256" key="4">
    <source>
        <dbReference type="ARBA" id="ARBA00022679"/>
    </source>
</evidence>
<dbReference type="Gene3D" id="1.10.287.130">
    <property type="match status" value="1"/>
</dbReference>
<comment type="caution">
    <text evidence="14">The sequence shown here is derived from an EMBL/GenBank/DDBJ whole genome shotgun (WGS) entry which is preliminary data.</text>
</comment>
<evidence type="ECO:0000256" key="1">
    <source>
        <dbReference type="ARBA" id="ARBA00000085"/>
    </source>
</evidence>
<keyword evidence="11" id="KW-0472">Membrane</keyword>
<dbReference type="EMBL" id="JMCC02000040">
    <property type="protein sequence ID" value="KIG16261.1"/>
    <property type="molecule type" value="Genomic_DNA"/>
</dbReference>
<dbReference type="CDD" id="cd00082">
    <property type="entry name" value="HisKA"/>
    <property type="match status" value="1"/>
</dbReference>
<dbReference type="InterPro" id="IPR003594">
    <property type="entry name" value="HATPase_dom"/>
</dbReference>
<protein>
    <recommendedName>
        <fullName evidence="2">histidine kinase</fullName>
        <ecNumber evidence="2">2.7.13.3</ecNumber>
    </recommendedName>
</protein>
<dbReference type="SUPFAM" id="SSF55874">
    <property type="entry name" value="ATPase domain of HSP90 chaperone/DNA topoisomerase II/histidine kinase"/>
    <property type="match status" value="1"/>
</dbReference>
<feature type="transmembrane region" description="Helical" evidence="11">
    <location>
        <begin position="104"/>
        <end position="125"/>
    </location>
</feature>
<dbReference type="InterPro" id="IPR003661">
    <property type="entry name" value="HisK_dim/P_dom"/>
</dbReference>
<feature type="transmembrane region" description="Helical" evidence="11">
    <location>
        <begin position="53"/>
        <end position="72"/>
    </location>
</feature>
<keyword evidence="11" id="KW-0812">Transmembrane</keyword>
<feature type="region of interest" description="Disordered" evidence="10">
    <location>
        <begin position="436"/>
        <end position="456"/>
    </location>
</feature>
<evidence type="ECO:0000256" key="9">
    <source>
        <dbReference type="PROSITE-ProRule" id="PRU00169"/>
    </source>
</evidence>
<dbReference type="InterPro" id="IPR001789">
    <property type="entry name" value="Sig_transdc_resp-reg_receiver"/>
</dbReference>
<dbReference type="InterPro" id="IPR005467">
    <property type="entry name" value="His_kinase_dom"/>
</dbReference>
<evidence type="ECO:0000256" key="7">
    <source>
        <dbReference type="ARBA" id="ARBA00022840"/>
    </source>
</evidence>
<dbReference type="Proteomes" id="UP000031599">
    <property type="component" value="Unassembled WGS sequence"/>
</dbReference>
<dbReference type="AlphaFoldDB" id="A0A0C2CZ86"/>
<dbReference type="PROSITE" id="PS50109">
    <property type="entry name" value="HIS_KIN"/>
    <property type="match status" value="1"/>
</dbReference>
<keyword evidence="3 9" id="KW-0597">Phosphoprotein</keyword>
<organism evidence="14 15">
    <name type="scientific">Enhygromyxa salina</name>
    <dbReference type="NCBI Taxonomy" id="215803"/>
    <lineage>
        <taxon>Bacteria</taxon>
        <taxon>Pseudomonadati</taxon>
        <taxon>Myxococcota</taxon>
        <taxon>Polyangia</taxon>
        <taxon>Nannocystales</taxon>
        <taxon>Nannocystaceae</taxon>
        <taxon>Enhygromyxa</taxon>
    </lineage>
</organism>
<evidence type="ECO:0000259" key="12">
    <source>
        <dbReference type="PROSITE" id="PS50109"/>
    </source>
</evidence>
<keyword evidence="5" id="KW-0547">Nucleotide-binding</keyword>
<dbReference type="Gene3D" id="3.40.50.2300">
    <property type="match status" value="1"/>
</dbReference>
<keyword evidence="4" id="KW-0808">Transferase</keyword>
<dbReference type="Gene3D" id="3.30.565.10">
    <property type="entry name" value="Histidine kinase-like ATPase, C-terminal domain"/>
    <property type="match status" value="1"/>
</dbReference>
<evidence type="ECO:0000256" key="10">
    <source>
        <dbReference type="SAM" id="MobiDB-lite"/>
    </source>
</evidence>
<accession>A0A0C2CZ86</accession>